<dbReference type="OrthoDB" id="792901at2"/>
<dbReference type="InterPro" id="IPR024432">
    <property type="entry name" value="Put_RecE_PDDEXK-like_dom"/>
</dbReference>
<dbReference type="RefSeq" id="WP_066332438.1">
    <property type="nucleotide sequence ID" value="NZ_CP017688.1"/>
</dbReference>
<gene>
    <name evidence="2" type="ORF">LPBF_03330</name>
</gene>
<accession>A0A1B9E7R5</accession>
<organism evidence="2 3">
    <name type="scientific">Flavobacterium crassostreae</name>
    <dbReference type="NCBI Taxonomy" id="1763534"/>
    <lineage>
        <taxon>Bacteria</taxon>
        <taxon>Pseudomonadati</taxon>
        <taxon>Bacteroidota</taxon>
        <taxon>Flavobacteriia</taxon>
        <taxon>Flavobacteriales</taxon>
        <taxon>Flavobacteriaceae</taxon>
        <taxon>Flavobacterium</taxon>
    </lineage>
</organism>
<reference evidence="2 3" key="1">
    <citation type="submission" date="2016-03" db="EMBL/GenBank/DDBJ databases">
        <authorList>
            <person name="Ploux O."/>
        </authorList>
    </citation>
    <scope>NUCLEOTIDE SEQUENCE [LARGE SCALE GENOMIC DNA]</scope>
    <source>
        <strain evidence="2 3">LPB0076</strain>
    </source>
</reference>
<dbReference type="InterPro" id="IPR011604">
    <property type="entry name" value="PDDEXK-like_dom_sf"/>
</dbReference>
<dbReference type="EMBL" id="LVEP01000013">
    <property type="protein sequence ID" value="OCB77994.1"/>
    <property type="molecule type" value="Genomic_DNA"/>
</dbReference>
<sequence length="211" mass="25029">MDPYFGRNEVSNSDLSWLKDYWSDNKMDEVSKEKAYKFGTLIDAVITEPFKVDYFKFQVDGVQYSEEDFEKAILMKKAFMKDPLAENLLKQSDTQKVMITNRTFTYDEVEFNLDTRCKWDLWMDGLGWGGDLKSTTATTQKQFEEAVRYFDYDRQRAWYMDIAGSNQDVLIGVSKENYKVFKVPIRRGDELFNSGFKKYNELAFKWWALFD</sequence>
<evidence type="ECO:0000313" key="2">
    <source>
        <dbReference type="EMBL" id="OCB77994.1"/>
    </source>
</evidence>
<dbReference type="Proteomes" id="UP000093510">
    <property type="component" value="Unassembled WGS sequence"/>
</dbReference>
<dbReference type="Gene3D" id="3.90.320.10">
    <property type="match status" value="1"/>
</dbReference>
<dbReference type="STRING" id="1763534.GCA_001831475_02693"/>
<proteinExistence type="predicted"/>
<evidence type="ECO:0000259" key="1">
    <source>
        <dbReference type="Pfam" id="PF12684"/>
    </source>
</evidence>
<protein>
    <recommendedName>
        <fullName evidence="1">Putative exodeoxyribonuclease 8 PDDEXK-like domain-containing protein</fullName>
    </recommendedName>
</protein>
<name>A0A1B9E7R5_9FLAO</name>
<feature type="domain" description="Putative exodeoxyribonuclease 8 PDDEXK-like" evidence="1">
    <location>
        <begin position="28"/>
        <end position="202"/>
    </location>
</feature>
<dbReference type="Pfam" id="PF12684">
    <property type="entry name" value="DUF3799"/>
    <property type="match status" value="1"/>
</dbReference>
<dbReference type="AlphaFoldDB" id="A0A1B9E7R5"/>
<evidence type="ECO:0000313" key="3">
    <source>
        <dbReference type="Proteomes" id="UP000093510"/>
    </source>
</evidence>
<comment type="caution">
    <text evidence="2">The sequence shown here is derived from an EMBL/GenBank/DDBJ whole genome shotgun (WGS) entry which is preliminary data.</text>
</comment>
<keyword evidence="3" id="KW-1185">Reference proteome</keyword>